<dbReference type="CDD" id="cd00161">
    <property type="entry name" value="beta-trefoil_Ricin-like"/>
    <property type="match status" value="1"/>
</dbReference>
<reference evidence="2 3" key="1">
    <citation type="journal article" date="2019" name="Genome Biol. Evol.">
        <title>Day and night: Metabolic profiles and evolutionary relationships of six axenic non-marine cyanobacteria.</title>
        <authorList>
            <person name="Will S.E."/>
            <person name="Henke P."/>
            <person name="Boedeker C."/>
            <person name="Huang S."/>
            <person name="Brinkmann H."/>
            <person name="Rohde M."/>
            <person name="Jarek M."/>
            <person name="Friedl T."/>
            <person name="Seufert S."/>
            <person name="Schumacher M."/>
            <person name="Overmann J."/>
            <person name="Neumann-Schaal M."/>
            <person name="Petersen J."/>
        </authorList>
    </citation>
    <scope>NUCLEOTIDE SEQUENCE [LARGE SCALE GENOMIC DNA]</scope>
    <source>
        <strain evidence="2 3">SAG 1403-4b</strain>
    </source>
</reference>
<name>A0A433UQK3_ANAVA</name>
<dbReference type="PROSITE" id="PS50231">
    <property type="entry name" value="RICIN_B_LECTIN"/>
    <property type="match status" value="1"/>
</dbReference>
<dbReference type="InterPro" id="IPR035992">
    <property type="entry name" value="Ricin_B-like_lectins"/>
</dbReference>
<dbReference type="SMART" id="SM00458">
    <property type="entry name" value="RICIN"/>
    <property type="match status" value="1"/>
</dbReference>
<dbReference type="OrthoDB" id="9806701at2"/>
<feature type="domain" description="Ricin B lectin" evidence="1">
    <location>
        <begin position="156"/>
        <end position="294"/>
    </location>
</feature>
<dbReference type="Gene3D" id="2.80.10.50">
    <property type="match status" value="2"/>
</dbReference>
<dbReference type="AlphaFoldDB" id="A0A433UQK3"/>
<dbReference type="SUPFAM" id="SSF50370">
    <property type="entry name" value="Ricin B-like lectins"/>
    <property type="match status" value="1"/>
</dbReference>
<dbReference type="RefSeq" id="WP_127054676.1">
    <property type="nucleotide sequence ID" value="NZ_RSCM01000008.1"/>
</dbReference>
<dbReference type="Pfam" id="PF14200">
    <property type="entry name" value="RicinB_lectin_2"/>
    <property type="match status" value="2"/>
</dbReference>
<dbReference type="InterPro" id="IPR000772">
    <property type="entry name" value="Ricin_B_lectin"/>
</dbReference>
<evidence type="ECO:0000313" key="2">
    <source>
        <dbReference type="EMBL" id="RUS96092.1"/>
    </source>
</evidence>
<gene>
    <name evidence="2" type="ORF">DSM107003_27540</name>
</gene>
<dbReference type="EMBL" id="RSCM01000008">
    <property type="protein sequence ID" value="RUS96092.1"/>
    <property type="molecule type" value="Genomic_DNA"/>
</dbReference>
<sequence>MVTTPLSTTTTTNGTSSSTQVTTVMTVAKIASGKTKPGATNWQVNSNGLLVDVDTSAAGFTRTPIYVTSIGGDKYHWGVTGASAVYNATEKGFRIAIRFEGDFTGVAITPEAANDYKWHINWIAVEPWLEEGQLPSTQTPSTATTTTPSSTVPVVGKYYNLIGKESNKALDVQGTSTADGANVYIWTRSNVPNQQWQLQDAGGGYYYLIARHSGKALAVTGGSQDNGGNILQWTKQDRDFFKWRLEDAGDGYFYLIAKHSGKVADVYNHATADGSNVAQWTKVGTADNQKWKFVPV</sequence>
<organism evidence="2 3">
    <name type="scientific">Trichormus variabilis SAG 1403-4b</name>
    <dbReference type="NCBI Taxonomy" id="447716"/>
    <lineage>
        <taxon>Bacteria</taxon>
        <taxon>Bacillati</taxon>
        <taxon>Cyanobacteriota</taxon>
        <taxon>Cyanophyceae</taxon>
        <taxon>Nostocales</taxon>
        <taxon>Nostocaceae</taxon>
        <taxon>Trichormus</taxon>
    </lineage>
</organism>
<proteinExistence type="predicted"/>
<protein>
    <recommendedName>
        <fullName evidence="1">Ricin B lectin domain-containing protein</fullName>
    </recommendedName>
</protein>
<evidence type="ECO:0000313" key="3">
    <source>
        <dbReference type="Proteomes" id="UP000276103"/>
    </source>
</evidence>
<dbReference type="Proteomes" id="UP000276103">
    <property type="component" value="Unassembled WGS sequence"/>
</dbReference>
<comment type="caution">
    <text evidence="2">The sequence shown here is derived from an EMBL/GenBank/DDBJ whole genome shotgun (WGS) entry which is preliminary data.</text>
</comment>
<evidence type="ECO:0000259" key="1">
    <source>
        <dbReference type="SMART" id="SM00458"/>
    </source>
</evidence>
<keyword evidence="3" id="KW-1185">Reference proteome</keyword>
<accession>A0A433UQK3</accession>